<dbReference type="EMBL" id="CM047737">
    <property type="protein sequence ID" value="KAJ0048914.1"/>
    <property type="molecule type" value="Genomic_DNA"/>
</dbReference>
<reference evidence="2" key="1">
    <citation type="journal article" date="2023" name="G3 (Bethesda)">
        <title>Genome assembly and association tests identify interacting loci associated with vigor, precocity, and sex in interspecific pistachio rootstocks.</title>
        <authorList>
            <person name="Palmer W."/>
            <person name="Jacygrad E."/>
            <person name="Sagayaradj S."/>
            <person name="Cavanaugh K."/>
            <person name="Han R."/>
            <person name="Bertier L."/>
            <person name="Beede B."/>
            <person name="Kafkas S."/>
            <person name="Golino D."/>
            <person name="Preece J."/>
            <person name="Michelmore R."/>
        </authorList>
    </citation>
    <scope>NUCLEOTIDE SEQUENCE [LARGE SCALE GENOMIC DNA]</scope>
</reference>
<protein>
    <submittedName>
        <fullName evidence="1">Uncharacterized protein</fullName>
    </submittedName>
</protein>
<name>A0ACC0ZBX0_9ROSI</name>
<gene>
    <name evidence="1" type="ORF">Pint_16060</name>
</gene>
<keyword evidence="2" id="KW-1185">Reference proteome</keyword>
<accession>A0ACC0ZBX0</accession>
<evidence type="ECO:0000313" key="2">
    <source>
        <dbReference type="Proteomes" id="UP001163603"/>
    </source>
</evidence>
<dbReference type="Proteomes" id="UP001163603">
    <property type="component" value="Chromosome 2"/>
</dbReference>
<organism evidence="1 2">
    <name type="scientific">Pistacia integerrima</name>
    <dbReference type="NCBI Taxonomy" id="434235"/>
    <lineage>
        <taxon>Eukaryota</taxon>
        <taxon>Viridiplantae</taxon>
        <taxon>Streptophyta</taxon>
        <taxon>Embryophyta</taxon>
        <taxon>Tracheophyta</taxon>
        <taxon>Spermatophyta</taxon>
        <taxon>Magnoliopsida</taxon>
        <taxon>eudicotyledons</taxon>
        <taxon>Gunneridae</taxon>
        <taxon>Pentapetalae</taxon>
        <taxon>rosids</taxon>
        <taxon>malvids</taxon>
        <taxon>Sapindales</taxon>
        <taxon>Anacardiaceae</taxon>
        <taxon>Pistacia</taxon>
    </lineage>
</organism>
<comment type="caution">
    <text evidence="1">The sequence shown here is derived from an EMBL/GenBank/DDBJ whole genome shotgun (WGS) entry which is preliminary data.</text>
</comment>
<sequence length="71" mass="7947">MPILICNSVFFLFCGYVGVPLLSPVMHNLWIWRIEAKFPSLKGNATGQGSPKRKGMVTGFGFHHQAWQELG</sequence>
<evidence type="ECO:0000313" key="1">
    <source>
        <dbReference type="EMBL" id="KAJ0048914.1"/>
    </source>
</evidence>
<proteinExistence type="predicted"/>